<feature type="region of interest" description="Disordered" evidence="1">
    <location>
        <begin position="10"/>
        <end position="36"/>
    </location>
</feature>
<evidence type="ECO:0000313" key="3">
    <source>
        <dbReference type="Proteomes" id="UP000078541"/>
    </source>
</evidence>
<keyword evidence="3" id="KW-1185">Reference proteome</keyword>
<accession>A0A195EZ16</accession>
<organism evidence="2 3">
    <name type="scientific">Trachymyrmex septentrionalis</name>
    <dbReference type="NCBI Taxonomy" id="34720"/>
    <lineage>
        <taxon>Eukaryota</taxon>
        <taxon>Metazoa</taxon>
        <taxon>Ecdysozoa</taxon>
        <taxon>Arthropoda</taxon>
        <taxon>Hexapoda</taxon>
        <taxon>Insecta</taxon>
        <taxon>Pterygota</taxon>
        <taxon>Neoptera</taxon>
        <taxon>Endopterygota</taxon>
        <taxon>Hymenoptera</taxon>
        <taxon>Apocrita</taxon>
        <taxon>Aculeata</taxon>
        <taxon>Formicoidea</taxon>
        <taxon>Formicidae</taxon>
        <taxon>Myrmicinae</taxon>
        <taxon>Trachymyrmex</taxon>
    </lineage>
</organism>
<reference evidence="2 3" key="1">
    <citation type="submission" date="2016-03" db="EMBL/GenBank/DDBJ databases">
        <title>Trachymyrmex septentrionalis WGS genome.</title>
        <authorList>
            <person name="Nygaard S."/>
            <person name="Hu H."/>
            <person name="Boomsma J."/>
            <person name="Zhang G."/>
        </authorList>
    </citation>
    <scope>NUCLEOTIDE SEQUENCE [LARGE SCALE GENOMIC DNA]</scope>
    <source>
        <strain evidence="2">Tsep2-gDNA-1</strain>
        <tissue evidence="2">Whole body</tissue>
    </source>
</reference>
<proteinExistence type="predicted"/>
<gene>
    <name evidence="2" type="ORF">ALC56_12257</name>
</gene>
<dbReference type="EMBL" id="KQ981905">
    <property type="protein sequence ID" value="KYN33545.1"/>
    <property type="molecule type" value="Genomic_DNA"/>
</dbReference>
<protein>
    <submittedName>
        <fullName evidence="2">Uncharacterized protein</fullName>
    </submittedName>
</protein>
<evidence type="ECO:0000256" key="1">
    <source>
        <dbReference type="SAM" id="MobiDB-lite"/>
    </source>
</evidence>
<dbReference type="Proteomes" id="UP000078541">
    <property type="component" value="Unassembled WGS sequence"/>
</dbReference>
<name>A0A195EZ16_9HYME</name>
<evidence type="ECO:0000313" key="2">
    <source>
        <dbReference type="EMBL" id="KYN33545.1"/>
    </source>
</evidence>
<sequence>SEFLLFLGRQKEEQSAAPQKNIPPSTALGSSLSPFV</sequence>
<dbReference type="AlphaFoldDB" id="A0A195EZ16"/>
<feature type="compositionally biased region" description="Polar residues" evidence="1">
    <location>
        <begin position="16"/>
        <end position="36"/>
    </location>
</feature>
<feature type="non-terminal residue" evidence="2">
    <location>
        <position position="1"/>
    </location>
</feature>